<dbReference type="PANTHER" id="PTHR43792:SF8">
    <property type="entry name" value="[RIBOSOMAL PROTEIN US5]-ALANINE N-ACETYLTRANSFERASE"/>
    <property type="match status" value="1"/>
</dbReference>
<dbReference type="PROSITE" id="PS51186">
    <property type="entry name" value="GNAT"/>
    <property type="match status" value="1"/>
</dbReference>
<evidence type="ECO:0000256" key="1">
    <source>
        <dbReference type="ARBA" id="ARBA00022679"/>
    </source>
</evidence>
<dbReference type="GO" id="GO:0016747">
    <property type="term" value="F:acyltransferase activity, transferring groups other than amino-acyl groups"/>
    <property type="evidence" value="ECO:0007669"/>
    <property type="project" value="InterPro"/>
</dbReference>
<name>A0A2U8E760_9BACT</name>
<evidence type="ECO:0000256" key="3">
    <source>
        <dbReference type="ARBA" id="ARBA00038502"/>
    </source>
</evidence>
<evidence type="ECO:0000256" key="2">
    <source>
        <dbReference type="ARBA" id="ARBA00023315"/>
    </source>
</evidence>
<evidence type="ECO:0000259" key="4">
    <source>
        <dbReference type="PROSITE" id="PS51186"/>
    </source>
</evidence>
<dbReference type="RefSeq" id="WP_108826293.1">
    <property type="nucleotide sequence ID" value="NZ_CP023004.1"/>
</dbReference>
<reference evidence="5 6" key="1">
    <citation type="journal article" date="2018" name="Syst. Appl. Microbiol.">
        <title>Ereboglobus luteus gen. nov. sp. nov. from cockroach guts, and new insights into the oxygen relationship of the genera Opitutus and Didymococcus (Verrucomicrobia: Opitutaceae).</title>
        <authorList>
            <person name="Tegtmeier D."/>
            <person name="Belitz A."/>
            <person name="Radek R."/>
            <person name="Heimerl T."/>
            <person name="Brune A."/>
        </authorList>
    </citation>
    <scope>NUCLEOTIDE SEQUENCE [LARGE SCALE GENOMIC DNA]</scope>
    <source>
        <strain evidence="5 6">Ho45</strain>
    </source>
</reference>
<dbReference type="OrthoDB" id="9785602at2"/>
<keyword evidence="1" id="KW-0808">Transferase</keyword>
<dbReference type="Gene3D" id="3.40.630.30">
    <property type="match status" value="1"/>
</dbReference>
<accession>A0A2U8E760</accession>
<feature type="domain" description="N-acetyltransferase" evidence="4">
    <location>
        <begin position="10"/>
        <end position="175"/>
    </location>
</feature>
<keyword evidence="2" id="KW-0012">Acyltransferase</keyword>
<dbReference type="KEGG" id="elut:CKA38_15010"/>
<organism evidence="5 6">
    <name type="scientific">Ereboglobus luteus</name>
    <dbReference type="NCBI Taxonomy" id="1796921"/>
    <lineage>
        <taxon>Bacteria</taxon>
        <taxon>Pseudomonadati</taxon>
        <taxon>Verrucomicrobiota</taxon>
        <taxon>Opitutia</taxon>
        <taxon>Opitutales</taxon>
        <taxon>Opitutaceae</taxon>
        <taxon>Ereboglobus</taxon>
    </lineage>
</organism>
<keyword evidence="6" id="KW-1185">Reference proteome</keyword>
<dbReference type="SUPFAM" id="SSF55729">
    <property type="entry name" value="Acyl-CoA N-acyltransferases (Nat)"/>
    <property type="match status" value="1"/>
</dbReference>
<protein>
    <recommendedName>
        <fullName evidence="4">N-acetyltransferase domain-containing protein</fullName>
    </recommendedName>
</protein>
<dbReference type="Pfam" id="PF13302">
    <property type="entry name" value="Acetyltransf_3"/>
    <property type="match status" value="1"/>
</dbReference>
<gene>
    <name evidence="5" type="ORF">CKA38_15010</name>
</gene>
<dbReference type="PANTHER" id="PTHR43792">
    <property type="entry name" value="GNAT FAMILY, PUTATIVE (AFU_ORTHOLOGUE AFUA_3G00765)-RELATED-RELATED"/>
    <property type="match status" value="1"/>
</dbReference>
<dbReference type="InterPro" id="IPR051531">
    <property type="entry name" value="N-acetyltransferase"/>
</dbReference>
<dbReference type="EMBL" id="CP023004">
    <property type="protein sequence ID" value="AWI10392.1"/>
    <property type="molecule type" value="Genomic_DNA"/>
</dbReference>
<proteinExistence type="inferred from homology"/>
<dbReference type="InterPro" id="IPR016181">
    <property type="entry name" value="Acyl_CoA_acyltransferase"/>
</dbReference>
<dbReference type="Proteomes" id="UP000244896">
    <property type="component" value="Chromosome"/>
</dbReference>
<evidence type="ECO:0000313" key="5">
    <source>
        <dbReference type="EMBL" id="AWI10392.1"/>
    </source>
</evidence>
<evidence type="ECO:0000313" key="6">
    <source>
        <dbReference type="Proteomes" id="UP000244896"/>
    </source>
</evidence>
<dbReference type="InterPro" id="IPR000182">
    <property type="entry name" value="GNAT_dom"/>
</dbReference>
<sequence length="182" mass="20159">MLPTLHTTRLTLSPFTPADAPLVQRYAGDARVASMAAFIPHPYPDGLAEQWIASHLPDHLARTSTTLAIRERDTGELRGAIGLILTLEKRLGEVGYWVGAPFWNQGICTEAARRIIQYGFDDLALETIRAHHFPHNPASGHVMKKAGMTRIGVIPRCTPKDGQLLDAIQWQILKTDFDTQGE</sequence>
<dbReference type="AlphaFoldDB" id="A0A2U8E760"/>
<comment type="similarity">
    <text evidence="3">Belongs to the acetyltransferase family. RimJ subfamily.</text>
</comment>